<dbReference type="InterPro" id="IPR039426">
    <property type="entry name" value="TonB-dep_rcpt-like"/>
</dbReference>
<sequence length="800" mass="90421">MKYFFISILVVCCMSLEAQTRTGELQGTIIDKMGRPLPGISVLIDGTKKGAATNFDGIYNLKSIVSGNYTLIVSGIGFKTEKLSIRINPDEITNRDIILIEDRSELSEVVIKGKTKAAKIEEKGFSVTAIETQKLKSQNLGLNSILTRTTGINVRTSGGVGSDYNYSLNGMSGNAIRFFIDGIPMDYFGSSYSINNLPVSLIDRIDIYKGVVPVSLGSDALGGAINLVTNQKISNFLEASYSFGSFNTHKIALHGQWQLKSGLTTKLSTFYTYSDNNYKVWGKGVHYADESTGFKAVEFTRDNPAERFNDDFQTTSAKLDIGFTQKKWADQFFLTLLASDTKKGIQTAQTMARVFGKVRNNEQVIMPSISYKKTNLITKGLDVNAFAGYTYTEGVLIDTSHVQYDWRGMEIGVRESGGEMGYDGKSEYTQKNQSQIYRLNTTYQLPSDFKLGFNYLYSTTRITGEDPFTPEYRIPYLEPQNIRSQFAGLSLETVKFNNKLRANAFVKYYGYNASINDLEYTDEWEIIEYKNKLNNWGGGFAASYRFSPELLIKTSLEQATRMPSPTEALGDGVTVNNNPFINPEQSFNVNLGTILGRYKLGSSRHGIKIAVNTFYRDVTDKLLFTVIDGQGNGEFRNIDRISGTGIELDFIYDFDYNFKFKLNGTYQDLRNNLEFDEDGRENIVYRDRMRNEPYFMANAGLDYNVSDYIQKNSKIFAYLQSSYTHEFFLRWPSLGSEENKSIVPSQLVFDAGIGYTFPSKKFILAVDIFNMFNEQVYDNYLLQKPGRAIFLKINYKITQQ</sequence>
<dbReference type="Gene3D" id="2.60.40.1120">
    <property type="entry name" value="Carboxypeptidase-like, regulatory domain"/>
    <property type="match status" value="1"/>
</dbReference>
<dbReference type="EMBL" id="JAUOEK010000142">
    <property type="protein sequence ID" value="MDO5971056.1"/>
    <property type="molecule type" value="Genomic_DNA"/>
</dbReference>
<proteinExistence type="inferred from homology"/>
<dbReference type="PANTHER" id="PTHR30069:SF29">
    <property type="entry name" value="HEMOGLOBIN AND HEMOGLOBIN-HAPTOGLOBIN-BINDING PROTEIN 1-RELATED"/>
    <property type="match status" value="1"/>
</dbReference>
<keyword evidence="2 8" id="KW-0813">Transport</keyword>
<dbReference type="Gene3D" id="2.40.170.20">
    <property type="entry name" value="TonB-dependent receptor, beta-barrel domain"/>
    <property type="match status" value="1"/>
</dbReference>
<keyword evidence="5" id="KW-0732">Signal</keyword>
<evidence type="ECO:0000256" key="1">
    <source>
        <dbReference type="ARBA" id="ARBA00004571"/>
    </source>
</evidence>
<evidence type="ECO:0000256" key="2">
    <source>
        <dbReference type="ARBA" id="ARBA00022448"/>
    </source>
</evidence>
<evidence type="ECO:0000256" key="7">
    <source>
        <dbReference type="ARBA" id="ARBA00023237"/>
    </source>
</evidence>
<evidence type="ECO:0000313" key="11">
    <source>
        <dbReference type="Proteomes" id="UP001176883"/>
    </source>
</evidence>
<keyword evidence="6 8" id="KW-0472">Membrane</keyword>
<name>A0ABT8WD80_9FLAO</name>
<reference evidence="10" key="1">
    <citation type="submission" date="2023-07" db="EMBL/GenBank/DDBJ databases">
        <title>Two novel species in the genus Flavivirga.</title>
        <authorList>
            <person name="Kwon K."/>
        </authorList>
    </citation>
    <scope>NUCLEOTIDE SEQUENCE</scope>
    <source>
        <strain evidence="10">KCTC 52353</strain>
    </source>
</reference>
<comment type="caution">
    <text evidence="10">The sequence shown here is derived from an EMBL/GenBank/DDBJ whole genome shotgun (WGS) entry which is preliminary data.</text>
</comment>
<dbReference type="PANTHER" id="PTHR30069">
    <property type="entry name" value="TONB-DEPENDENT OUTER MEMBRANE RECEPTOR"/>
    <property type="match status" value="1"/>
</dbReference>
<evidence type="ECO:0000256" key="8">
    <source>
        <dbReference type="PROSITE-ProRule" id="PRU01360"/>
    </source>
</evidence>
<keyword evidence="3 8" id="KW-1134">Transmembrane beta strand</keyword>
<evidence type="ECO:0000256" key="3">
    <source>
        <dbReference type="ARBA" id="ARBA00022452"/>
    </source>
</evidence>
<evidence type="ECO:0000313" key="10">
    <source>
        <dbReference type="EMBL" id="MDO5971056.1"/>
    </source>
</evidence>
<dbReference type="Pfam" id="PF13715">
    <property type="entry name" value="CarbopepD_reg_2"/>
    <property type="match status" value="1"/>
</dbReference>
<dbReference type="InterPro" id="IPR012910">
    <property type="entry name" value="Plug_dom"/>
</dbReference>
<keyword evidence="4 8" id="KW-0812">Transmembrane</keyword>
<organism evidence="10 11">
    <name type="scientific">Flavivirga aquimarina</name>
    <dbReference type="NCBI Taxonomy" id="2027862"/>
    <lineage>
        <taxon>Bacteria</taxon>
        <taxon>Pseudomonadati</taxon>
        <taxon>Bacteroidota</taxon>
        <taxon>Flavobacteriia</taxon>
        <taxon>Flavobacteriales</taxon>
        <taxon>Flavobacteriaceae</taxon>
        <taxon>Flavivirga</taxon>
    </lineage>
</organism>
<dbReference type="RefSeq" id="WP_303278758.1">
    <property type="nucleotide sequence ID" value="NZ_JAUOEK010000142.1"/>
</dbReference>
<protein>
    <submittedName>
        <fullName evidence="10">TonB-dependent receptor</fullName>
    </submittedName>
</protein>
<evidence type="ECO:0000256" key="6">
    <source>
        <dbReference type="ARBA" id="ARBA00023136"/>
    </source>
</evidence>
<comment type="subcellular location">
    <subcellularLocation>
        <location evidence="1 8">Cell outer membrane</location>
        <topology evidence="1 8">Multi-pass membrane protein</topology>
    </subcellularLocation>
</comment>
<feature type="domain" description="TonB-dependent receptor plug" evidence="9">
    <location>
        <begin position="122"/>
        <end position="224"/>
    </location>
</feature>
<dbReference type="Gene3D" id="2.170.130.10">
    <property type="entry name" value="TonB-dependent receptor, plug domain"/>
    <property type="match status" value="1"/>
</dbReference>
<dbReference type="Pfam" id="PF07715">
    <property type="entry name" value="Plug"/>
    <property type="match status" value="1"/>
</dbReference>
<gene>
    <name evidence="10" type="ORF">Q4Q35_14710</name>
</gene>
<keyword evidence="7 8" id="KW-0998">Cell outer membrane</keyword>
<dbReference type="PROSITE" id="PS52016">
    <property type="entry name" value="TONB_DEPENDENT_REC_3"/>
    <property type="match status" value="1"/>
</dbReference>
<evidence type="ECO:0000256" key="4">
    <source>
        <dbReference type="ARBA" id="ARBA00022692"/>
    </source>
</evidence>
<dbReference type="InterPro" id="IPR037066">
    <property type="entry name" value="Plug_dom_sf"/>
</dbReference>
<dbReference type="SUPFAM" id="SSF49464">
    <property type="entry name" value="Carboxypeptidase regulatory domain-like"/>
    <property type="match status" value="1"/>
</dbReference>
<dbReference type="Proteomes" id="UP001176883">
    <property type="component" value="Unassembled WGS sequence"/>
</dbReference>
<dbReference type="SUPFAM" id="SSF56935">
    <property type="entry name" value="Porins"/>
    <property type="match status" value="1"/>
</dbReference>
<dbReference type="InterPro" id="IPR008969">
    <property type="entry name" value="CarboxyPept-like_regulatory"/>
</dbReference>
<keyword evidence="11" id="KW-1185">Reference proteome</keyword>
<dbReference type="InterPro" id="IPR036942">
    <property type="entry name" value="Beta-barrel_TonB_sf"/>
</dbReference>
<comment type="similarity">
    <text evidence="8">Belongs to the TonB-dependent receptor family.</text>
</comment>
<evidence type="ECO:0000259" key="9">
    <source>
        <dbReference type="Pfam" id="PF07715"/>
    </source>
</evidence>
<keyword evidence="10" id="KW-0675">Receptor</keyword>
<accession>A0ABT8WD80</accession>
<evidence type="ECO:0000256" key="5">
    <source>
        <dbReference type="ARBA" id="ARBA00022729"/>
    </source>
</evidence>